<dbReference type="InterPro" id="IPR020598">
    <property type="entry name" value="rRNA_Ade_methylase_Trfase_N"/>
</dbReference>
<protein>
    <recommendedName>
        <fullName evidence="7">Ribosomal RNA small subunit methyltransferase A</fullName>
        <ecNumber evidence="7">2.1.1.182</ecNumber>
    </recommendedName>
    <alternativeName>
        <fullName evidence="7">16S rRNA (adenine(1518)-N(6)/adenine(1519)-N(6))-dimethyltransferase</fullName>
    </alternativeName>
    <alternativeName>
        <fullName evidence="7">16S rRNA dimethyladenosine transferase</fullName>
    </alternativeName>
    <alternativeName>
        <fullName evidence="7">16S rRNA dimethylase</fullName>
    </alternativeName>
    <alternativeName>
        <fullName evidence="7">S-adenosylmethionine-6-N', N'-adenosyl(rRNA) dimethyltransferase</fullName>
    </alternativeName>
</protein>
<keyword evidence="2 7" id="KW-0698">rRNA processing</keyword>
<feature type="binding site" evidence="7 8">
    <location>
        <position position="70"/>
    </location>
    <ligand>
        <name>S-adenosyl-L-methionine</name>
        <dbReference type="ChEBI" id="CHEBI:59789"/>
    </ligand>
</feature>
<dbReference type="Gene3D" id="3.40.50.150">
    <property type="entry name" value="Vaccinia Virus protein VP39"/>
    <property type="match status" value="1"/>
</dbReference>
<dbReference type="Gene3D" id="1.10.8.100">
    <property type="entry name" value="Ribosomal RNA adenine dimethylase-like, domain 2"/>
    <property type="match status" value="1"/>
</dbReference>
<dbReference type="GO" id="GO:0052908">
    <property type="term" value="F:16S rRNA (adenine(1518)-N(6)/adenine(1519)-N(6))-dimethyltransferase activity"/>
    <property type="evidence" value="ECO:0007669"/>
    <property type="project" value="UniProtKB-EC"/>
</dbReference>
<dbReference type="GO" id="GO:0003723">
    <property type="term" value="F:RNA binding"/>
    <property type="evidence" value="ECO:0007669"/>
    <property type="project" value="UniProtKB-UniRule"/>
</dbReference>
<evidence type="ECO:0000256" key="6">
    <source>
        <dbReference type="ARBA" id="ARBA00022884"/>
    </source>
</evidence>
<dbReference type="EC" id="2.1.1.182" evidence="7"/>
<feature type="binding site" evidence="7 8">
    <location>
        <position position="95"/>
    </location>
    <ligand>
        <name>S-adenosyl-L-methionine</name>
        <dbReference type="ChEBI" id="CHEBI:59789"/>
    </ligand>
</feature>
<feature type="binding site" evidence="7 8">
    <location>
        <position position="117"/>
    </location>
    <ligand>
        <name>S-adenosyl-L-methionine</name>
        <dbReference type="ChEBI" id="CHEBI:59789"/>
    </ligand>
</feature>
<dbReference type="GO" id="GO:0005829">
    <property type="term" value="C:cytosol"/>
    <property type="evidence" value="ECO:0007669"/>
    <property type="project" value="TreeGrafter"/>
</dbReference>
<organism evidence="10 11">
    <name type="scientific">Thermoclostridium caenicola</name>
    <dbReference type="NCBI Taxonomy" id="659425"/>
    <lineage>
        <taxon>Bacteria</taxon>
        <taxon>Bacillati</taxon>
        <taxon>Bacillota</taxon>
        <taxon>Clostridia</taxon>
        <taxon>Eubacteriales</taxon>
        <taxon>Oscillospiraceae</taxon>
        <taxon>Thermoclostridium</taxon>
    </lineage>
</organism>
<feature type="domain" description="Ribosomal RNA adenine methylase transferase N-terminal" evidence="9">
    <location>
        <begin position="29"/>
        <end position="202"/>
    </location>
</feature>
<name>A0A1M6C3P5_9FIRM</name>
<dbReference type="InterPro" id="IPR001737">
    <property type="entry name" value="KsgA/Erm"/>
</dbReference>
<evidence type="ECO:0000313" key="11">
    <source>
        <dbReference type="Proteomes" id="UP000324781"/>
    </source>
</evidence>
<dbReference type="PROSITE" id="PS01131">
    <property type="entry name" value="RRNA_A_DIMETH"/>
    <property type="match status" value="1"/>
</dbReference>
<dbReference type="NCBIfam" id="TIGR00755">
    <property type="entry name" value="ksgA"/>
    <property type="match status" value="1"/>
</dbReference>
<dbReference type="PANTHER" id="PTHR11727:SF7">
    <property type="entry name" value="DIMETHYLADENOSINE TRANSFERASE-RELATED"/>
    <property type="match status" value="1"/>
</dbReference>
<dbReference type="Pfam" id="PF00398">
    <property type="entry name" value="RrnaAD"/>
    <property type="match status" value="1"/>
</dbReference>
<evidence type="ECO:0000313" key="10">
    <source>
        <dbReference type="EMBL" id="SHI55328.1"/>
    </source>
</evidence>
<dbReference type="SUPFAM" id="SSF53335">
    <property type="entry name" value="S-adenosyl-L-methionine-dependent methyltransferases"/>
    <property type="match status" value="1"/>
</dbReference>
<evidence type="ECO:0000256" key="7">
    <source>
        <dbReference type="HAMAP-Rule" id="MF_00607"/>
    </source>
</evidence>
<dbReference type="InterPro" id="IPR020596">
    <property type="entry name" value="rRNA_Ade_Mease_Trfase_CS"/>
</dbReference>
<keyword evidence="11" id="KW-1185">Reference proteome</keyword>
<feature type="binding site" evidence="7 8">
    <location>
        <position position="22"/>
    </location>
    <ligand>
        <name>S-adenosyl-L-methionine</name>
        <dbReference type="ChEBI" id="CHEBI:59789"/>
    </ligand>
</feature>
<dbReference type="PANTHER" id="PTHR11727">
    <property type="entry name" value="DIMETHYLADENOSINE TRANSFERASE"/>
    <property type="match status" value="1"/>
</dbReference>
<comment type="function">
    <text evidence="7">Specifically dimethylates two adjacent adenosines (A1518 and A1519) in the loop of a conserved hairpin near the 3'-end of 16S rRNA in the 30S particle. May play a critical role in biogenesis of 30S subunits.</text>
</comment>
<evidence type="ECO:0000256" key="3">
    <source>
        <dbReference type="ARBA" id="ARBA00022603"/>
    </source>
</evidence>
<dbReference type="OrthoDB" id="9814755at2"/>
<sequence length="282" mass="31511">MINTNEILKKYGLRLTKTLGQNFLTDANIIRKIVETAEVNENDFVLEIGPGIGALTARLAEKAGKVVAVEIDRHLMEPLAETLGGFGNVQVINADIMETDLTALTAGWDGPLKVVSNLPYYITTPIIMNLLESDIPWELLVFMVQKEVVARMVAMPGTKDYSALSVAVRYYSEPRLAFHVSRNCFIPKPEVDSAVVKLKKRSQDLAEDVDREFLFRVVRASFGQRRKTLLNALGNQPWLDGGKERLREVLQEMGLSGDIRAEALSVEQFVHLARQLCKKTPT</sequence>
<dbReference type="SMART" id="SM00650">
    <property type="entry name" value="rADc"/>
    <property type="match status" value="1"/>
</dbReference>
<proteinExistence type="inferred from homology"/>
<feature type="binding site" evidence="7 8">
    <location>
        <position position="49"/>
    </location>
    <ligand>
        <name>S-adenosyl-L-methionine</name>
        <dbReference type="ChEBI" id="CHEBI:59789"/>
    </ligand>
</feature>
<dbReference type="AlphaFoldDB" id="A0A1M6C3P5"/>
<gene>
    <name evidence="7" type="primary">rsmA</name>
    <name evidence="7" type="synonym">ksgA</name>
    <name evidence="10" type="ORF">SAMN05444373_100428</name>
</gene>
<dbReference type="HAMAP" id="MF_00607">
    <property type="entry name" value="16SrRNA_methyltr_A"/>
    <property type="match status" value="1"/>
</dbReference>
<keyword evidence="1 7" id="KW-0963">Cytoplasm</keyword>
<dbReference type="Proteomes" id="UP000324781">
    <property type="component" value="Unassembled WGS sequence"/>
</dbReference>
<evidence type="ECO:0000256" key="4">
    <source>
        <dbReference type="ARBA" id="ARBA00022679"/>
    </source>
</evidence>
<comment type="catalytic activity">
    <reaction evidence="7">
        <text>adenosine(1518)/adenosine(1519) in 16S rRNA + 4 S-adenosyl-L-methionine = N(6)-dimethyladenosine(1518)/N(6)-dimethyladenosine(1519) in 16S rRNA + 4 S-adenosyl-L-homocysteine + 4 H(+)</text>
        <dbReference type="Rhea" id="RHEA:19609"/>
        <dbReference type="Rhea" id="RHEA-COMP:10232"/>
        <dbReference type="Rhea" id="RHEA-COMP:10233"/>
        <dbReference type="ChEBI" id="CHEBI:15378"/>
        <dbReference type="ChEBI" id="CHEBI:57856"/>
        <dbReference type="ChEBI" id="CHEBI:59789"/>
        <dbReference type="ChEBI" id="CHEBI:74411"/>
        <dbReference type="ChEBI" id="CHEBI:74493"/>
        <dbReference type="EC" id="2.1.1.182"/>
    </reaction>
</comment>
<evidence type="ECO:0000256" key="1">
    <source>
        <dbReference type="ARBA" id="ARBA00022490"/>
    </source>
</evidence>
<dbReference type="FunFam" id="1.10.8.100:FF:000001">
    <property type="entry name" value="Ribosomal RNA small subunit methyltransferase A"/>
    <property type="match status" value="1"/>
</dbReference>
<dbReference type="InterPro" id="IPR023165">
    <property type="entry name" value="rRNA_Ade_diMease-like_C"/>
</dbReference>
<evidence type="ECO:0000256" key="5">
    <source>
        <dbReference type="ARBA" id="ARBA00022691"/>
    </source>
</evidence>
<feature type="binding site" evidence="7 8">
    <location>
        <position position="24"/>
    </location>
    <ligand>
        <name>S-adenosyl-L-methionine</name>
        <dbReference type="ChEBI" id="CHEBI:59789"/>
    </ligand>
</feature>
<dbReference type="RefSeq" id="WP_149677702.1">
    <property type="nucleotide sequence ID" value="NZ_FQZP01000004.1"/>
</dbReference>
<dbReference type="CDD" id="cd02440">
    <property type="entry name" value="AdoMet_MTases"/>
    <property type="match status" value="1"/>
</dbReference>
<evidence type="ECO:0000256" key="2">
    <source>
        <dbReference type="ARBA" id="ARBA00022552"/>
    </source>
</evidence>
<keyword evidence="3 7" id="KW-0489">Methyltransferase</keyword>
<evidence type="ECO:0000256" key="8">
    <source>
        <dbReference type="PROSITE-ProRule" id="PRU01026"/>
    </source>
</evidence>
<dbReference type="FunFam" id="3.40.50.150:FF:000023">
    <property type="entry name" value="Ribosomal RNA small subunit methyltransferase A"/>
    <property type="match status" value="1"/>
</dbReference>
<dbReference type="PROSITE" id="PS51689">
    <property type="entry name" value="SAM_RNA_A_N6_MT"/>
    <property type="match status" value="1"/>
</dbReference>
<evidence type="ECO:0000259" key="9">
    <source>
        <dbReference type="SMART" id="SM00650"/>
    </source>
</evidence>
<comment type="subcellular location">
    <subcellularLocation>
        <location evidence="7">Cytoplasm</location>
    </subcellularLocation>
</comment>
<comment type="similarity">
    <text evidence="7">Belongs to the class I-like SAM-binding methyltransferase superfamily. rRNA adenine N(6)-methyltransferase family. RsmA subfamily.</text>
</comment>
<keyword evidence="4 7" id="KW-0808">Transferase</keyword>
<keyword evidence="5 7" id="KW-0949">S-adenosyl-L-methionine</keyword>
<dbReference type="InterPro" id="IPR029063">
    <property type="entry name" value="SAM-dependent_MTases_sf"/>
</dbReference>
<dbReference type="InterPro" id="IPR011530">
    <property type="entry name" value="rRNA_adenine_dimethylase"/>
</dbReference>
<dbReference type="EMBL" id="FQZP01000004">
    <property type="protein sequence ID" value="SHI55328.1"/>
    <property type="molecule type" value="Genomic_DNA"/>
</dbReference>
<accession>A0A1M6C3P5</accession>
<keyword evidence="6 7" id="KW-0694">RNA-binding</keyword>
<reference evidence="10 11" key="1">
    <citation type="submission" date="2016-11" db="EMBL/GenBank/DDBJ databases">
        <authorList>
            <person name="Varghese N."/>
            <person name="Submissions S."/>
        </authorList>
    </citation>
    <scope>NUCLEOTIDE SEQUENCE [LARGE SCALE GENOMIC DNA]</scope>
    <source>
        <strain evidence="10 11">DSM 19027</strain>
    </source>
</reference>